<dbReference type="Pfam" id="PF13676">
    <property type="entry name" value="TIR_2"/>
    <property type="match status" value="1"/>
</dbReference>
<proteinExistence type="predicted"/>
<dbReference type="EMBL" id="JBHZOL010000011">
    <property type="protein sequence ID" value="MFE4105036.1"/>
    <property type="molecule type" value="Genomic_DNA"/>
</dbReference>
<dbReference type="RefSeq" id="WP_377960936.1">
    <property type="nucleotide sequence ID" value="NZ_JBHZOL010000011.1"/>
</dbReference>
<dbReference type="Proteomes" id="UP001600165">
    <property type="component" value="Unassembled WGS sequence"/>
</dbReference>
<feature type="domain" description="TIR" evidence="1">
    <location>
        <begin position="321"/>
        <end position="463"/>
    </location>
</feature>
<accession>A0ABW6IA47</accession>
<sequence length="476" mass="51440">MTRQALILNLADYSDRQLPALDPAPGWALSQQLEAAGHFSPLTRLPLSGEALSSKAIGQALRHFLLAPASPTAGLIYLNSYSLMLEDSLGELQGVLLPADAAIVGDGSSIVEQRNGLLLESLNGLMRKSTLSQLTVLWDSYHHGLGLTPAVLEATLTVFTEKPNYCLITTAIAPASDQSAQTTLTQTLLDLLVPAQADAAGQISSDRLFAALKRQPQTLAGLPVQLGHSDWAIVSYGANLPAAPPPPVSPIFHISHSNLTNLATSGDIHYTEAVNQIRQINANSSPLNLHRGTVPPVEANPLPPPAPVATPRDRQPPPALKPVEVFFSYSHRDEDLRDEMAKHLSILQRQGIIAAWYDRDIEVGAEWAADIDAHLNSAQVILLLISPDFIASDYCFDLEMKRAMDRHAAGEAYVVPVILRPVDWSGAAFSKLQALPKNAKPVTTWANRDQAFENVARGIRQLVERLSRLSDAGLSE</sequence>
<evidence type="ECO:0000313" key="3">
    <source>
        <dbReference type="Proteomes" id="UP001600165"/>
    </source>
</evidence>
<reference evidence="2 3" key="1">
    <citation type="submission" date="2024-10" db="EMBL/GenBank/DDBJ databases">
        <authorList>
            <person name="Ratan Roy A."/>
            <person name="Morales Sandoval P.H."/>
            <person name="De Los Santos Villalobos S."/>
            <person name="Chakraborty S."/>
            <person name="Mukherjee J."/>
        </authorList>
    </citation>
    <scope>NUCLEOTIDE SEQUENCE [LARGE SCALE GENOMIC DNA]</scope>
    <source>
        <strain evidence="2 3">S1</strain>
    </source>
</reference>
<name>A0ABW6IA47_9CYAN</name>
<dbReference type="InterPro" id="IPR035897">
    <property type="entry name" value="Toll_tir_struct_dom_sf"/>
</dbReference>
<dbReference type="Gene3D" id="3.40.50.10140">
    <property type="entry name" value="Toll/interleukin-1 receptor homology (TIR) domain"/>
    <property type="match status" value="1"/>
</dbReference>
<keyword evidence="3" id="KW-1185">Reference proteome</keyword>
<comment type="caution">
    <text evidence="2">The sequence shown here is derived from an EMBL/GenBank/DDBJ whole genome shotgun (WGS) entry which is preliminary data.</text>
</comment>
<protein>
    <submittedName>
        <fullName evidence="2">Toll/interleukin-1 receptor domain-containing protein</fullName>
    </submittedName>
</protein>
<evidence type="ECO:0000259" key="1">
    <source>
        <dbReference type="PROSITE" id="PS50104"/>
    </source>
</evidence>
<keyword evidence="2" id="KW-0675">Receptor</keyword>
<dbReference type="SMART" id="SM00255">
    <property type="entry name" value="TIR"/>
    <property type="match status" value="1"/>
</dbReference>
<dbReference type="SUPFAM" id="SSF52200">
    <property type="entry name" value="Toll/Interleukin receptor TIR domain"/>
    <property type="match status" value="1"/>
</dbReference>
<dbReference type="InterPro" id="IPR000157">
    <property type="entry name" value="TIR_dom"/>
</dbReference>
<dbReference type="PROSITE" id="PS50104">
    <property type="entry name" value="TIR"/>
    <property type="match status" value="1"/>
</dbReference>
<organism evidence="2 3">
    <name type="scientific">Almyronema epifaneia S1</name>
    <dbReference type="NCBI Taxonomy" id="2991925"/>
    <lineage>
        <taxon>Bacteria</taxon>
        <taxon>Bacillati</taxon>
        <taxon>Cyanobacteriota</taxon>
        <taxon>Cyanophyceae</taxon>
        <taxon>Nodosilineales</taxon>
        <taxon>Nodosilineaceae</taxon>
        <taxon>Almyronema</taxon>
        <taxon>Almyronema epifaneia</taxon>
    </lineage>
</organism>
<evidence type="ECO:0000313" key="2">
    <source>
        <dbReference type="EMBL" id="MFE4105036.1"/>
    </source>
</evidence>
<gene>
    <name evidence="2" type="ORF">ACFVKH_02020</name>
</gene>